<keyword evidence="3" id="KW-1185">Reference proteome</keyword>
<proteinExistence type="predicted"/>
<name>A0AA48I5V0_9TREE</name>
<evidence type="ECO:0000256" key="1">
    <source>
        <dbReference type="SAM" id="MobiDB-lite"/>
    </source>
</evidence>
<feature type="region of interest" description="Disordered" evidence="1">
    <location>
        <begin position="1"/>
        <end position="55"/>
    </location>
</feature>
<protein>
    <submittedName>
        <fullName evidence="2">Uncharacterized protein</fullName>
    </submittedName>
</protein>
<organism evidence="2 3">
    <name type="scientific">Cutaneotrichosporon cavernicola</name>
    <dbReference type="NCBI Taxonomy" id="279322"/>
    <lineage>
        <taxon>Eukaryota</taxon>
        <taxon>Fungi</taxon>
        <taxon>Dikarya</taxon>
        <taxon>Basidiomycota</taxon>
        <taxon>Agaricomycotina</taxon>
        <taxon>Tremellomycetes</taxon>
        <taxon>Trichosporonales</taxon>
        <taxon>Trichosporonaceae</taxon>
        <taxon>Cutaneotrichosporon</taxon>
    </lineage>
</organism>
<sequence length="196" mass="21643">MPPKRKPASPSPSSKKKRQAKKAKVEESDDDISDDSLSPSFENDDDEEADDGLRSETLREIARLEADARVKVEVMDAKSDAMDRINSKLDGMKGSQSTLQLRQMFETRVNLFEDLVQSVSAGNAATTRTALDGAFLSAKTYYGETRPQETGQAGEDARGMVCTAAGKANDGDAYRDAMDIIRSMRKQAQKAGWRWR</sequence>
<dbReference type="KEGG" id="ccac:CcaHIS019_0103180"/>
<evidence type="ECO:0000313" key="3">
    <source>
        <dbReference type="Proteomes" id="UP001233271"/>
    </source>
</evidence>
<dbReference type="AlphaFoldDB" id="A0AA48I5V0"/>
<dbReference type="RefSeq" id="XP_060452866.1">
    <property type="nucleotide sequence ID" value="XM_060598989.1"/>
</dbReference>
<accession>A0AA48I5V0</accession>
<dbReference type="EMBL" id="AP028212">
    <property type="protein sequence ID" value="BEI87600.1"/>
    <property type="molecule type" value="Genomic_DNA"/>
</dbReference>
<dbReference type="Proteomes" id="UP001233271">
    <property type="component" value="Chromosome 1"/>
</dbReference>
<gene>
    <name evidence="2" type="ORF">CcaverHIS019_0103180</name>
</gene>
<reference evidence="2" key="1">
    <citation type="journal article" date="2023" name="BMC Genomics">
        <title>Chromosome-level genome assemblies of Cutaneotrichosporon spp. (Trichosporonales, Basidiomycota) reveal imbalanced evolution between nucleotide sequences and chromosome synteny.</title>
        <authorList>
            <person name="Kobayashi Y."/>
            <person name="Kayamori A."/>
            <person name="Aoki K."/>
            <person name="Shiwa Y."/>
            <person name="Matsutani M."/>
            <person name="Fujita N."/>
            <person name="Sugita T."/>
            <person name="Iwasaki W."/>
            <person name="Tanaka N."/>
            <person name="Takashima M."/>
        </authorList>
    </citation>
    <scope>NUCLEOTIDE SEQUENCE</scope>
    <source>
        <strain evidence="2">HIS019</strain>
    </source>
</reference>
<dbReference type="GeneID" id="85491471"/>
<evidence type="ECO:0000313" key="2">
    <source>
        <dbReference type="EMBL" id="BEI87600.1"/>
    </source>
</evidence>